<evidence type="ECO:0000259" key="6">
    <source>
        <dbReference type="PROSITE" id="PS51394"/>
    </source>
</evidence>
<dbReference type="FunCoup" id="H2AUX2">
    <property type="interactions" value="1514"/>
</dbReference>
<dbReference type="SUPFAM" id="SSF50978">
    <property type="entry name" value="WD40 repeat-like"/>
    <property type="match status" value="1"/>
</dbReference>
<dbReference type="GO" id="GO:0005634">
    <property type="term" value="C:nucleus"/>
    <property type="evidence" value="ECO:0007669"/>
    <property type="project" value="EnsemblFungi"/>
</dbReference>
<keyword evidence="3 5" id="KW-0853">WD repeat</keyword>
<dbReference type="PROSITE" id="PS51394">
    <property type="entry name" value="PFU"/>
    <property type="match status" value="1"/>
</dbReference>
<gene>
    <name evidence="8" type="primary">KAFR0E00180</name>
    <name evidence="8" type="ORF">KAFR_0E00180</name>
</gene>
<feature type="repeat" description="WD" evidence="5">
    <location>
        <begin position="102"/>
        <end position="134"/>
    </location>
</feature>
<evidence type="ECO:0000256" key="4">
    <source>
        <dbReference type="ARBA" id="ARBA00022737"/>
    </source>
</evidence>
<dbReference type="PROSITE" id="PS00678">
    <property type="entry name" value="WD_REPEATS_1"/>
    <property type="match status" value="1"/>
</dbReference>
<dbReference type="CDD" id="cd00200">
    <property type="entry name" value="WD40"/>
    <property type="match status" value="1"/>
</dbReference>
<evidence type="ECO:0000256" key="1">
    <source>
        <dbReference type="ARBA" id="ARBA00004496"/>
    </source>
</evidence>
<sequence length="728" mass="82009">MFQLSASLKGHDQDVKDIVAIANDKFATVSRDGTMRVWTYNGTESSWDNRIMFHSTKFLNSICFDPIHQIIYFGGQESLIHGISMEDISNTTDHLIEPDFTLIGHESNVCSLEVNVSNGDVISGSWDKTSKVWSNAQLKCNLQGHNASVWNAKFIDNDSFITVSADKTIKLWQNNKLLKTLSNIHSDVIRYVHVLDNDRFVTCSNDGSVKIFNKDGKIIMTLEGHESFVYQIKYNPNTYQLVSCGEDRSVRIWDLNDNGNVKQVLRFPAISIWCVDFLPNNDIIVGSSDNTVRIFTTDHSRVSSQEELKEFEQQLESSTLNPQEMGFDESKLSPYEILQTNNGKEGKIVVVKAPSGVIEAHQFSNGKWIKVGDVVGSTATSSDKKVEYEGKLYDFVFDVDIEEGKPPLKLPVNTNDNVYDVADKFILRYNLPAEYKDQIVNFIIKNTSGVSLDTNNAEKKVPPAAPAVDISNMKVLPVKKYLSMKSFTPDSIFNGIVKFNANENTFNDDDLATIGAALNDLENSWDVLYNYAMTIKQKWSNKVPAYDIIRLIVDKLSKSDDIHEFIDEGLGTRNITTTMLTIRILVNCFKNKNWGMALMSSSKVYTSIFETIDTIFPEAVKRQSQNLAISVATLAFNYSVLILSESQSNKSLLDAIPVVADAINNKFGVLEEYQESEEAAYRLLVAYGNLATLEPSLRQFSKSISWLVKIRNLYSGNKRFHDLFDDLN</sequence>
<keyword evidence="4" id="KW-0677">Repeat</keyword>
<dbReference type="PROSITE" id="PS50294">
    <property type="entry name" value="WD_REPEATS_REGION"/>
    <property type="match status" value="2"/>
</dbReference>
<feature type="repeat" description="WD" evidence="5">
    <location>
        <begin position="222"/>
        <end position="263"/>
    </location>
</feature>
<dbReference type="RefSeq" id="XP_003957307.1">
    <property type="nucleotide sequence ID" value="XM_003957258.1"/>
</dbReference>
<reference evidence="8 9" key="1">
    <citation type="journal article" date="2011" name="Proc. Natl. Acad. Sci. U.S.A.">
        <title>Evolutionary erosion of yeast sex chromosomes by mating-type switching accidents.</title>
        <authorList>
            <person name="Gordon J.L."/>
            <person name="Armisen D."/>
            <person name="Proux-Wera E."/>
            <person name="Oheigeartaigh S.S."/>
            <person name="Byrne K.P."/>
            <person name="Wolfe K.H."/>
        </authorList>
    </citation>
    <scope>NUCLEOTIDE SEQUENCE [LARGE SCALE GENOMIC DNA]</scope>
    <source>
        <strain evidence="9">ATCC 22294 / BCRC 22015 / CBS 2517 / CECT 1963 / NBRC 1671 / NRRL Y-8276</strain>
    </source>
</reference>
<dbReference type="Gene3D" id="2.130.10.10">
    <property type="entry name" value="YVTN repeat-like/Quinoprotein amine dehydrogenase"/>
    <property type="match status" value="1"/>
</dbReference>
<accession>H2AUX2</accession>
<dbReference type="InterPro" id="IPR001680">
    <property type="entry name" value="WD40_rpt"/>
</dbReference>
<evidence type="ECO:0000259" key="7">
    <source>
        <dbReference type="PROSITE" id="PS51396"/>
    </source>
</evidence>
<dbReference type="InterPro" id="IPR036322">
    <property type="entry name" value="WD40_repeat_dom_sf"/>
</dbReference>
<feature type="domain" description="PUL" evidence="7">
    <location>
        <begin position="474"/>
        <end position="728"/>
    </location>
</feature>
<comment type="subcellular location">
    <subcellularLocation>
        <location evidence="1">Cytoplasm</location>
    </subcellularLocation>
</comment>
<dbReference type="eggNOG" id="KOG0301">
    <property type="taxonomic scope" value="Eukaryota"/>
</dbReference>
<dbReference type="Proteomes" id="UP000005220">
    <property type="component" value="Chromosome 5"/>
</dbReference>
<dbReference type="GO" id="GO:0036435">
    <property type="term" value="F:K48-linked polyubiquitin modification-dependent protein binding"/>
    <property type="evidence" value="ECO:0007669"/>
    <property type="project" value="EnsemblFungi"/>
</dbReference>
<evidence type="ECO:0000313" key="9">
    <source>
        <dbReference type="Proteomes" id="UP000005220"/>
    </source>
</evidence>
<dbReference type="GO" id="GO:0032473">
    <property type="term" value="C:cytoplasmic side of mitochondrial outer membrane"/>
    <property type="evidence" value="ECO:0007669"/>
    <property type="project" value="EnsemblFungi"/>
</dbReference>
<name>H2AUX2_KAZAF</name>
<dbReference type="GO" id="GO:0072671">
    <property type="term" value="P:mitochondria-associated ubiquitin-dependent protein catabolic process"/>
    <property type="evidence" value="ECO:0007669"/>
    <property type="project" value="EnsemblFungi"/>
</dbReference>
<dbReference type="Gene3D" id="3.10.20.870">
    <property type="entry name" value="PFU (PLAA family ubiquitin binding), C-terminal domain"/>
    <property type="match status" value="1"/>
</dbReference>
<dbReference type="InterPro" id="IPR015155">
    <property type="entry name" value="PFU"/>
</dbReference>
<dbReference type="OrthoDB" id="10265988at2759"/>
<dbReference type="GO" id="GO:0043130">
    <property type="term" value="F:ubiquitin binding"/>
    <property type="evidence" value="ECO:0007669"/>
    <property type="project" value="EnsemblFungi"/>
</dbReference>
<dbReference type="GO" id="GO:0034517">
    <property type="term" value="P:ribophagy"/>
    <property type="evidence" value="ECO:0007669"/>
    <property type="project" value="EnsemblFungi"/>
</dbReference>
<dbReference type="GO" id="GO:0010992">
    <property type="term" value="P:ubiquitin recycling"/>
    <property type="evidence" value="ECO:0007669"/>
    <property type="project" value="EnsemblFungi"/>
</dbReference>
<keyword evidence="9" id="KW-1185">Reference proteome</keyword>
<dbReference type="HOGENOM" id="CLU_011791_2_0_1"/>
<dbReference type="SMART" id="SM00320">
    <property type="entry name" value="WD40"/>
    <property type="match status" value="6"/>
</dbReference>
<dbReference type="PROSITE" id="PS51396">
    <property type="entry name" value="PUL"/>
    <property type="match status" value="1"/>
</dbReference>
<dbReference type="Pfam" id="PF09070">
    <property type="entry name" value="PFU"/>
    <property type="match status" value="1"/>
</dbReference>
<dbReference type="InterPro" id="IPR038122">
    <property type="entry name" value="PFU_sf"/>
</dbReference>
<dbReference type="InterPro" id="IPR013535">
    <property type="entry name" value="PUL_dom"/>
</dbReference>
<evidence type="ECO:0000313" key="8">
    <source>
        <dbReference type="EMBL" id="CCF58172.1"/>
    </source>
</evidence>
<dbReference type="STRING" id="1071382.H2AUX2"/>
<proteinExistence type="predicted"/>
<feature type="repeat" description="WD" evidence="5">
    <location>
        <begin position="142"/>
        <end position="173"/>
    </location>
</feature>
<protein>
    <recommendedName>
        <fullName evidence="10">Protein DOA1</fullName>
    </recommendedName>
</protein>
<keyword evidence="2" id="KW-0963">Cytoplasm</keyword>
<dbReference type="InParanoid" id="H2AUX2"/>
<dbReference type="PROSITE" id="PS50082">
    <property type="entry name" value="WD_REPEATS_2"/>
    <property type="match status" value="4"/>
</dbReference>
<dbReference type="GO" id="GO:0006303">
    <property type="term" value="P:double-strand break repair via nonhomologous end joining"/>
    <property type="evidence" value="ECO:0007669"/>
    <property type="project" value="EnsemblFungi"/>
</dbReference>
<evidence type="ECO:0000256" key="3">
    <source>
        <dbReference type="ARBA" id="ARBA00022574"/>
    </source>
</evidence>
<dbReference type="Pfam" id="PF00400">
    <property type="entry name" value="WD40"/>
    <property type="match status" value="6"/>
</dbReference>
<organism evidence="8 9">
    <name type="scientific">Kazachstania africana (strain ATCC 22294 / BCRC 22015 / CBS 2517 / CECT 1963 / NBRC 1671 / NRRL Y-8276)</name>
    <name type="common">Yeast</name>
    <name type="synonym">Kluyveromyces africanus</name>
    <dbReference type="NCBI Taxonomy" id="1071382"/>
    <lineage>
        <taxon>Eukaryota</taxon>
        <taxon>Fungi</taxon>
        <taxon>Dikarya</taxon>
        <taxon>Ascomycota</taxon>
        <taxon>Saccharomycotina</taxon>
        <taxon>Saccharomycetes</taxon>
        <taxon>Saccharomycetales</taxon>
        <taxon>Saccharomycetaceae</taxon>
        <taxon>Kazachstania</taxon>
    </lineage>
</organism>
<dbReference type="GO" id="GO:0070314">
    <property type="term" value="P:G1 to G0 transition"/>
    <property type="evidence" value="ECO:0007669"/>
    <property type="project" value="EnsemblFungi"/>
</dbReference>
<dbReference type="Gene3D" id="1.25.10.10">
    <property type="entry name" value="Leucine-rich Repeat Variant"/>
    <property type="match status" value="1"/>
</dbReference>
<evidence type="ECO:0000256" key="2">
    <source>
        <dbReference type="ARBA" id="ARBA00022490"/>
    </source>
</evidence>
<evidence type="ECO:0000256" key="5">
    <source>
        <dbReference type="PROSITE-ProRule" id="PRU00221"/>
    </source>
</evidence>
<feature type="domain" description="PFU" evidence="6">
    <location>
        <begin position="360"/>
        <end position="457"/>
    </location>
</feature>
<dbReference type="KEGG" id="kaf:KAFR_0E00180"/>
<dbReference type="Pfam" id="PF08324">
    <property type="entry name" value="PUL"/>
    <property type="match status" value="1"/>
</dbReference>
<dbReference type="InterPro" id="IPR020472">
    <property type="entry name" value="WD40_PAC1"/>
</dbReference>
<dbReference type="GeneID" id="13882707"/>
<dbReference type="GO" id="GO:0140036">
    <property type="term" value="F:ubiquitin-modified protein reader activity"/>
    <property type="evidence" value="ECO:0007669"/>
    <property type="project" value="EnsemblFungi"/>
</dbReference>
<dbReference type="EMBL" id="HE650825">
    <property type="protein sequence ID" value="CCF58172.1"/>
    <property type="molecule type" value="Genomic_DNA"/>
</dbReference>
<dbReference type="InterPro" id="IPR011989">
    <property type="entry name" value="ARM-like"/>
</dbReference>
<dbReference type="InterPro" id="IPR019775">
    <property type="entry name" value="WD40_repeat_CS"/>
</dbReference>
<feature type="repeat" description="WD" evidence="5">
    <location>
        <begin position="8"/>
        <end position="38"/>
    </location>
</feature>
<dbReference type="PRINTS" id="PR00320">
    <property type="entry name" value="GPROTEINBRPT"/>
</dbReference>
<dbReference type="PANTHER" id="PTHR19849">
    <property type="entry name" value="PHOSPHOLIPASE A-2-ACTIVATING PROTEIN"/>
    <property type="match status" value="1"/>
</dbReference>
<dbReference type="PANTHER" id="PTHR19849:SF0">
    <property type="entry name" value="PHOSPHOLIPASE A-2-ACTIVATING PROTEIN"/>
    <property type="match status" value="1"/>
</dbReference>
<dbReference type="InterPro" id="IPR015943">
    <property type="entry name" value="WD40/YVTN_repeat-like_dom_sf"/>
</dbReference>
<evidence type="ECO:0008006" key="10">
    <source>
        <dbReference type="Google" id="ProtNLM"/>
    </source>
</evidence>
<dbReference type="GO" id="GO:0044877">
    <property type="term" value="F:protein-containing complex binding"/>
    <property type="evidence" value="ECO:0007669"/>
    <property type="project" value="EnsemblFungi"/>
</dbReference>
<dbReference type="AlphaFoldDB" id="H2AUX2"/>